<dbReference type="EMBL" id="BMFF01000005">
    <property type="protein sequence ID" value="GGD06100.1"/>
    <property type="molecule type" value="Genomic_DNA"/>
</dbReference>
<gene>
    <name evidence="2" type="ORF">GCM10007418_26420</name>
</gene>
<comment type="caution">
    <text evidence="2">The sequence shown here is derived from an EMBL/GenBank/DDBJ whole genome shotgun (WGS) entry which is preliminary data.</text>
</comment>
<keyword evidence="1" id="KW-0812">Transmembrane</keyword>
<name>A0ABQ1PXH4_9GAMM</name>
<reference evidence="3" key="1">
    <citation type="journal article" date="2019" name="Int. J. Syst. Evol. Microbiol.">
        <title>The Global Catalogue of Microorganisms (GCM) 10K type strain sequencing project: providing services to taxonomists for standard genome sequencing and annotation.</title>
        <authorList>
            <consortium name="The Broad Institute Genomics Platform"/>
            <consortium name="The Broad Institute Genome Sequencing Center for Infectious Disease"/>
            <person name="Wu L."/>
            <person name="Ma J."/>
        </authorList>
    </citation>
    <scope>NUCLEOTIDE SEQUENCE [LARGE SCALE GENOMIC DNA]</scope>
    <source>
        <strain evidence="3">CGMCC 1.12482</strain>
    </source>
</reference>
<keyword evidence="1" id="KW-1133">Transmembrane helix</keyword>
<keyword evidence="3" id="KW-1185">Reference proteome</keyword>
<dbReference type="Proteomes" id="UP000638188">
    <property type="component" value="Unassembled WGS sequence"/>
</dbReference>
<dbReference type="RefSeq" id="WP_150278020.1">
    <property type="nucleotide sequence ID" value="NZ_BMFF01000005.1"/>
</dbReference>
<protein>
    <submittedName>
        <fullName evidence="2">Uncharacterized protein</fullName>
    </submittedName>
</protein>
<proteinExistence type="predicted"/>
<evidence type="ECO:0000313" key="3">
    <source>
        <dbReference type="Proteomes" id="UP000638188"/>
    </source>
</evidence>
<evidence type="ECO:0000256" key="1">
    <source>
        <dbReference type="SAM" id="Phobius"/>
    </source>
</evidence>
<feature type="transmembrane region" description="Helical" evidence="1">
    <location>
        <begin position="38"/>
        <end position="57"/>
    </location>
</feature>
<accession>A0ABQ1PXH4</accession>
<evidence type="ECO:0000313" key="2">
    <source>
        <dbReference type="EMBL" id="GGD06100.1"/>
    </source>
</evidence>
<keyword evidence="1" id="KW-0472">Membrane</keyword>
<organism evidence="2 3">
    <name type="scientific">Halopseudomonas salina</name>
    <dbReference type="NCBI Taxonomy" id="1323744"/>
    <lineage>
        <taxon>Bacteria</taxon>
        <taxon>Pseudomonadati</taxon>
        <taxon>Pseudomonadota</taxon>
        <taxon>Gammaproteobacteria</taxon>
        <taxon>Pseudomonadales</taxon>
        <taxon>Pseudomonadaceae</taxon>
        <taxon>Halopseudomonas</taxon>
    </lineage>
</organism>
<sequence>MPRKQLIEDIRQLDGKLSLEQSLLKLNGRERVAYLRSLSPWLLIGAGAAGGVALGLLGSNGRSKLMSAGMTGVHLWRLKSLASSLAGGGEAEVANVAVFGGDIA</sequence>